<keyword evidence="1" id="KW-0802">TPR repeat</keyword>
<evidence type="ECO:0000256" key="2">
    <source>
        <dbReference type="SAM" id="MobiDB-lite"/>
    </source>
</evidence>
<feature type="region of interest" description="Disordered" evidence="2">
    <location>
        <begin position="259"/>
        <end position="284"/>
    </location>
</feature>
<evidence type="ECO:0000313" key="4">
    <source>
        <dbReference type="EMBL" id="CAF1602264.1"/>
    </source>
</evidence>
<evidence type="ECO:0000313" key="3">
    <source>
        <dbReference type="EMBL" id="CAF1351791.1"/>
    </source>
</evidence>
<dbReference type="Gene3D" id="1.25.40.10">
    <property type="entry name" value="Tetratricopeptide repeat domain"/>
    <property type="match status" value="1"/>
</dbReference>
<dbReference type="Pfam" id="PF00515">
    <property type="entry name" value="TPR_1"/>
    <property type="match status" value="1"/>
</dbReference>
<dbReference type="PROSITE" id="PS50005">
    <property type="entry name" value="TPR"/>
    <property type="match status" value="1"/>
</dbReference>
<proteinExistence type="predicted"/>
<name>A0A816B2D0_9BILA</name>
<keyword evidence="5" id="KW-1185">Reference proteome</keyword>
<dbReference type="InterPro" id="IPR011990">
    <property type="entry name" value="TPR-like_helical_dom_sf"/>
</dbReference>
<reference evidence="4" key="1">
    <citation type="submission" date="2021-02" db="EMBL/GenBank/DDBJ databases">
        <authorList>
            <person name="Nowell W R."/>
        </authorList>
    </citation>
    <scope>NUCLEOTIDE SEQUENCE</scope>
</reference>
<dbReference type="EMBL" id="CAJNOL010005253">
    <property type="protein sequence ID" value="CAF1602264.1"/>
    <property type="molecule type" value="Genomic_DNA"/>
</dbReference>
<evidence type="ECO:0000313" key="5">
    <source>
        <dbReference type="Proteomes" id="UP000663870"/>
    </source>
</evidence>
<gene>
    <name evidence="4" type="ORF">JXQ802_LOCUS48448</name>
    <name evidence="3" type="ORF">PYM288_LOCUS32433</name>
</gene>
<accession>A0A816B2D0</accession>
<dbReference type="InterPro" id="IPR019734">
    <property type="entry name" value="TPR_rpt"/>
</dbReference>
<protein>
    <recommendedName>
        <fullName evidence="6">Tetratricopeptide repeat protein</fullName>
    </recommendedName>
</protein>
<dbReference type="Gene3D" id="3.90.176.10">
    <property type="entry name" value="Toxin ADP-ribosyltransferase, Chain A, domain 1"/>
    <property type="match status" value="1"/>
</dbReference>
<dbReference type="SUPFAM" id="SSF48452">
    <property type="entry name" value="TPR-like"/>
    <property type="match status" value="1"/>
</dbReference>
<dbReference type="SMART" id="SM00028">
    <property type="entry name" value="TPR"/>
    <property type="match status" value="1"/>
</dbReference>
<dbReference type="EMBL" id="CAJNOH010003874">
    <property type="protein sequence ID" value="CAF1351791.1"/>
    <property type="molecule type" value="Genomic_DNA"/>
</dbReference>
<feature type="repeat" description="TPR" evidence="1">
    <location>
        <begin position="175"/>
        <end position="208"/>
    </location>
</feature>
<dbReference type="Proteomes" id="UP000663870">
    <property type="component" value="Unassembled WGS sequence"/>
</dbReference>
<feature type="compositionally biased region" description="Basic residues" evidence="2">
    <location>
        <begin position="275"/>
        <end position="284"/>
    </location>
</feature>
<dbReference type="Proteomes" id="UP000663854">
    <property type="component" value="Unassembled WGS sequence"/>
</dbReference>
<dbReference type="SUPFAM" id="SSF56399">
    <property type="entry name" value="ADP-ribosylation"/>
    <property type="match status" value="1"/>
</dbReference>
<evidence type="ECO:0008006" key="6">
    <source>
        <dbReference type="Google" id="ProtNLM"/>
    </source>
</evidence>
<feature type="compositionally biased region" description="Polar residues" evidence="2">
    <location>
        <begin position="259"/>
        <end position="272"/>
    </location>
</feature>
<sequence length="284" mass="32959">MPKTNQAKYEMLDYCRDYYRTQDDKNELEKIQKFRMTYTSDKAIEWYTDEGFLYKLLNKALRTEDIDLLYLFRFFIIDLCAQLEQESKANSTDILTLYRGQKIPLEELEKIKANIGALISTNGFFSTTRDPEVALRFAKQLRDTDQLKTVMFEIRVDSTLNYEQKFLSSDNPKIAQTLGWIGCSYTEMKDYPKALENFNKALQIYESNYDPDHKDIKEIQSEIEKVKDAIKSSTESPKKLTLAVVTPSVPSINATASSKYYQNSSNQTQTASLKPFKKSSNKKM</sequence>
<organism evidence="4 5">
    <name type="scientific">Rotaria sordida</name>
    <dbReference type="NCBI Taxonomy" id="392033"/>
    <lineage>
        <taxon>Eukaryota</taxon>
        <taxon>Metazoa</taxon>
        <taxon>Spiralia</taxon>
        <taxon>Gnathifera</taxon>
        <taxon>Rotifera</taxon>
        <taxon>Eurotatoria</taxon>
        <taxon>Bdelloidea</taxon>
        <taxon>Philodinida</taxon>
        <taxon>Philodinidae</taxon>
        <taxon>Rotaria</taxon>
    </lineage>
</organism>
<comment type="caution">
    <text evidence="4">The sequence shown here is derived from an EMBL/GenBank/DDBJ whole genome shotgun (WGS) entry which is preliminary data.</text>
</comment>
<dbReference type="AlphaFoldDB" id="A0A816B2D0"/>
<evidence type="ECO:0000256" key="1">
    <source>
        <dbReference type="PROSITE-ProRule" id="PRU00339"/>
    </source>
</evidence>